<keyword evidence="1" id="KW-0808">Transferase</keyword>
<dbReference type="STRING" id="53501.SAMN04488043_104229"/>
<dbReference type="Gene3D" id="3.20.20.70">
    <property type="entry name" value="Aldolase class I"/>
    <property type="match status" value="1"/>
</dbReference>
<evidence type="ECO:0000313" key="1">
    <source>
        <dbReference type="EMBL" id="CUH68043.1"/>
    </source>
</evidence>
<protein>
    <submittedName>
        <fullName evidence="1">3-keto-5-aminohexanoate cleavage enzyme</fullName>
        <ecNumber evidence="1">2.-.-.-</ecNumber>
    </submittedName>
</protein>
<proteinExistence type="predicted"/>
<reference evidence="1 2" key="1">
    <citation type="submission" date="2015-09" db="EMBL/GenBank/DDBJ databases">
        <authorList>
            <consortium name="Swine Surveillance"/>
        </authorList>
    </citation>
    <scope>NUCLEOTIDE SEQUENCE [LARGE SCALE GENOMIC DNA]</scope>
    <source>
        <strain evidence="1 2">CECT 4357</strain>
    </source>
</reference>
<dbReference type="InterPro" id="IPR013785">
    <property type="entry name" value="Aldolase_TIM"/>
</dbReference>
<dbReference type="PANTHER" id="PTHR37418:SF1">
    <property type="entry name" value="3-KETO-5-AMINOHEXANOATE CLEAVAGE PROTEIN"/>
    <property type="match status" value="1"/>
</dbReference>
<dbReference type="Pfam" id="PF05853">
    <property type="entry name" value="BKACE"/>
    <property type="match status" value="1"/>
</dbReference>
<name>A0A0P1G2J8_THAGE</name>
<dbReference type="Proteomes" id="UP000051587">
    <property type="component" value="Unassembled WGS sequence"/>
</dbReference>
<dbReference type="GO" id="GO:0043720">
    <property type="term" value="F:3-keto-5-aminohexanoate cleavage activity"/>
    <property type="evidence" value="ECO:0007669"/>
    <property type="project" value="InterPro"/>
</dbReference>
<sequence>MVAPNGARRSKADHPALPITDDEVVATARACQAAGADGIHLHIRDAQGRHLIDAARYRALLDRLQVDVPGMYLQVTSESAGRYEAADQRAMMRVLQPRHVSVALREMVRLPSDWPAARDFYHWAAGAGVEIQHILYSPDEVRSFVIAIETGRIPGRHHLVQLVQGTYADDARGAFDLQDYLTHLDPGCGHSFDWMLCAFGDSETASLVAAARQGGKARVGFENSFQNADGSKAVDNAARVREVDAALRAFVSQPA</sequence>
<dbReference type="PANTHER" id="PTHR37418">
    <property type="entry name" value="3-KETO-5-AMINOHEXANOATE CLEAVAGE ENZYME-RELATED"/>
    <property type="match status" value="1"/>
</dbReference>
<evidence type="ECO:0000313" key="2">
    <source>
        <dbReference type="Proteomes" id="UP000051587"/>
    </source>
</evidence>
<dbReference type="InterPro" id="IPR008567">
    <property type="entry name" value="BKACE"/>
</dbReference>
<dbReference type="AlphaFoldDB" id="A0A0P1G2J8"/>
<keyword evidence="2" id="KW-1185">Reference proteome</keyword>
<gene>
    <name evidence="1" type="primary">kce_1</name>
    <name evidence="1" type="ORF">TG4357_03358</name>
</gene>
<organism evidence="1 2">
    <name type="scientific">Thalassovita gelatinovora</name>
    <name type="common">Thalassobius gelatinovorus</name>
    <dbReference type="NCBI Taxonomy" id="53501"/>
    <lineage>
        <taxon>Bacteria</taxon>
        <taxon>Pseudomonadati</taxon>
        <taxon>Pseudomonadota</taxon>
        <taxon>Alphaproteobacteria</taxon>
        <taxon>Rhodobacterales</taxon>
        <taxon>Roseobacteraceae</taxon>
        <taxon>Thalassovita</taxon>
    </lineage>
</organism>
<accession>A0A0P1G2J8</accession>
<dbReference type="EC" id="2.-.-.-" evidence="1"/>
<dbReference type="EMBL" id="CYSA01000027">
    <property type="protein sequence ID" value="CUH68043.1"/>
    <property type="molecule type" value="Genomic_DNA"/>
</dbReference>